<proteinExistence type="inferred from homology"/>
<organism evidence="9 10">
    <name type="scientific">Mucilaginibacter gossypii</name>
    <dbReference type="NCBI Taxonomy" id="551996"/>
    <lineage>
        <taxon>Bacteria</taxon>
        <taxon>Pseudomonadati</taxon>
        <taxon>Bacteroidota</taxon>
        <taxon>Sphingobacteriia</taxon>
        <taxon>Sphingobacteriales</taxon>
        <taxon>Sphingobacteriaceae</taxon>
        <taxon>Mucilaginibacter</taxon>
    </lineage>
</organism>
<evidence type="ECO:0000256" key="1">
    <source>
        <dbReference type="ARBA" id="ARBA00004651"/>
    </source>
</evidence>
<sequence>MKLDEFYIEFHHWLINRGPNYVGGLIIFFIGLWFIKFLRARLRMRMMKRGIHSSLQPFFLSLTITALYVLLIIWVMNIIGLEMSIFTTIIGAFSVAAGLALSGTFQNFAGGVLILLLKPFEIDDSIVAQGQDGKVVSIQMFYTVLITADNKTVIIPNGKLFNEVIVNITREGRRRLDFELRVGYNNDIEKAKAIMTGVVNANKDILHDPAARVGVISLDNDCVRFTINVWVDPADFLNAKINLQEQMLKELAAGGVNFPKPGF</sequence>
<dbReference type="GO" id="GO:0005886">
    <property type="term" value="C:plasma membrane"/>
    <property type="evidence" value="ECO:0007669"/>
    <property type="project" value="UniProtKB-SubCell"/>
</dbReference>
<dbReference type="InterPro" id="IPR045275">
    <property type="entry name" value="MscS_archaea/bacteria_type"/>
</dbReference>
<dbReference type="Gene3D" id="3.30.70.100">
    <property type="match status" value="1"/>
</dbReference>
<keyword evidence="10" id="KW-1185">Reference proteome</keyword>
<comment type="similarity">
    <text evidence="2">Belongs to the MscS (TC 1.A.23) family.</text>
</comment>
<keyword evidence="4 7" id="KW-0812">Transmembrane</keyword>
<dbReference type="PANTHER" id="PTHR30221:SF1">
    <property type="entry name" value="SMALL-CONDUCTANCE MECHANOSENSITIVE CHANNEL"/>
    <property type="match status" value="1"/>
</dbReference>
<dbReference type="Proteomes" id="UP000199705">
    <property type="component" value="Unassembled WGS sequence"/>
</dbReference>
<gene>
    <name evidence="9" type="ORF">SAMN05192573_11237</name>
</gene>
<protein>
    <submittedName>
        <fullName evidence="9">Small conductance mechanosensitive channel</fullName>
    </submittedName>
</protein>
<dbReference type="InterPro" id="IPR006685">
    <property type="entry name" value="MscS_channel_2nd"/>
</dbReference>
<evidence type="ECO:0000313" key="9">
    <source>
        <dbReference type="EMBL" id="SDH72864.1"/>
    </source>
</evidence>
<keyword evidence="3" id="KW-1003">Cell membrane</keyword>
<keyword evidence="5 7" id="KW-1133">Transmembrane helix</keyword>
<dbReference type="Gene3D" id="2.30.30.60">
    <property type="match status" value="1"/>
</dbReference>
<evidence type="ECO:0000256" key="6">
    <source>
        <dbReference type="ARBA" id="ARBA00023136"/>
    </source>
</evidence>
<dbReference type="InterPro" id="IPR011066">
    <property type="entry name" value="MscS_channel_C_sf"/>
</dbReference>
<evidence type="ECO:0000256" key="5">
    <source>
        <dbReference type="ARBA" id="ARBA00022989"/>
    </source>
</evidence>
<evidence type="ECO:0000313" key="10">
    <source>
        <dbReference type="Proteomes" id="UP000199705"/>
    </source>
</evidence>
<dbReference type="RefSeq" id="WP_091171656.1">
    <property type="nucleotide sequence ID" value="NZ_FNCG01000012.1"/>
</dbReference>
<dbReference type="GO" id="GO:0008381">
    <property type="term" value="F:mechanosensitive monoatomic ion channel activity"/>
    <property type="evidence" value="ECO:0007669"/>
    <property type="project" value="InterPro"/>
</dbReference>
<evidence type="ECO:0000256" key="4">
    <source>
        <dbReference type="ARBA" id="ARBA00022692"/>
    </source>
</evidence>
<comment type="subcellular location">
    <subcellularLocation>
        <location evidence="1">Cell membrane</location>
        <topology evidence="1">Multi-pass membrane protein</topology>
    </subcellularLocation>
</comment>
<feature type="transmembrane region" description="Helical" evidence="7">
    <location>
        <begin position="58"/>
        <end position="79"/>
    </location>
</feature>
<evidence type="ECO:0000256" key="3">
    <source>
        <dbReference type="ARBA" id="ARBA00022475"/>
    </source>
</evidence>
<dbReference type="AlphaFoldDB" id="A0A1G8ESQ5"/>
<dbReference type="STRING" id="551996.SAMN05192573_11237"/>
<dbReference type="Gene3D" id="1.10.287.1260">
    <property type="match status" value="1"/>
</dbReference>
<dbReference type="SUPFAM" id="SSF50182">
    <property type="entry name" value="Sm-like ribonucleoproteins"/>
    <property type="match status" value="1"/>
</dbReference>
<dbReference type="InterPro" id="IPR011014">
    <property type="entry name" value="MscS_channel_TM-2"/>
</dbReference>
<evidence type="ECO:0000256" key="7">
    <source>
        <dbReference type="SAM" id="Phobius"/>
    </source>
</evidence>
<keyword evidence="6 7" id="KW-0472">Membrane</keyword>
<accession>A0A1G8ESQ5</accession>
<feature type="transmembrane region" description="Helical" evidence="7">
    <location>
        <begin position="85"/>
        <end position="117"/>
    </location>
</feature>
<dbReference type="SUPFAM" id="SSF82689">
    <property type="entry name" value="Mechanosensitive channel protein MscS (YggB), C-terminal domain"/>
    <property type="match status" value="1"/>
</dbReference>
<name>A0A1G8ESQ5_9SPHI</name>
<dbReference type="EMBL" id="FNCG01000012">
    <property type="protein sequence ID" value="SDH72864.1"/>
    <property type="molecule type" value="Genomic_DNA"/>
</dbReference>
<reference evidence="10" key="1">
    <citation type="submission" date="2016-10" db="EMBL/GenBank/DDBJ databases">
        <authorList>
            <person name="Varghese N."/>
            <person name="Submissions S."/>
        </authorList>
    </citation>
    <scope>NUCLEOTIDE SEQUENCE [LARGE SCALE GENOMIC DNA]</scope>
    <source>
        <strain evidence="10">Gh-67</strain>
    </source>
</reference>
<dbReference type="InterPro" id="IPR010920">
    <property type="entry name" value="LSM_dom_sf"/>
</dbReference>
<feature type="domain" description="Mechanosensitive ion channel MscS" evidence="8">
    <location>
        <begin position="104"/>
        <end position="170"/>
    </location>
</feature>
<evidence type="ECO:0000256" key="2">
    <source>
        <dbReference type="ARBA" id="ARBA00008017"/>
    </source>
</evidence>
<dbReference type="Pfam" id="PF00924">
    <property type="entry name" value="MS_channel_2nd"/>
    <property type="match status" value="1"/>
</dbReference>
<evidence type="ECO:0000259" key="8">
    <source>
        <dbReference type="Pfam" id="PF00924"/>
    </source>
</evidence>
<feature type="transmembrane region" description="Helical" evidence="7">
    <location>
        <begin position="20"/>
        <end position="38"/>
    </location>
</feature>
<dbReference type="PANTHER" id="PTHR30221">
    <property type="entry name" value="SMALL-CONDUCTANCE MECHANOSENSITIVE CHANNEL"/>
    <property type="match status" value="1"/>
</dbReference>
<dbReference type="SUPFAM" id="SSF82861">
    <property type="entry name" value="Mechanosensitive channel protein MscS (YggB), transmembrane region"/>
    <property type="match status" value="1"/>
</dbReference>
<dbReference type="InterPro" id="IPR023408">
    <property type="entry name" value="MscS_beta-dom_sf"/>
</dbReference>